<protein>
    <submittedName>
        <fullName evidence="2">Uncharacterized protein</fullName>
    </submittedName>
</protein>
<dbReference type="Proteomes" id="UP001215280">
    <property type="component" value="Unassembled WGS sequence"/>
</dbReference>
<evidence type="ECO:0000256" key="1">
    <source>
        <dbReference type="SAM" id="MobiDB-lite"/>
    </source>
</evidence>
<reference evidence="2" key="1">
    <citation type="submission" date="2023-03" db="EMBL/GenBank/DDBJ databases">
        <title>Massive genome expansion in bonnet fungi (Mycena s.s.) driven by repeated elements and novel gene families across ecological guilds.</title>
        <authorList>
            <consortium name="Lawrence Berkeley National Laboratory"/>
            <person name="Harder C.B."/>
            <person name="Miyauchi S."/>
            <person name="Viragh M."/>
            <person name="Kuo A."/>
            <person name="Thoen E."/>
            <person name="Andreopoulos B."/>
            <person name="Lu D."/>
            <person name="Skrede I."/>
            <person name="Drula E."/>
            <person name="Henrissat B."/>
            <person name="Morin E."/>
            <person name="Kohler A."/>
            <person name="Barry K."/>
            <person name="LaButti K."/>
            <person name="Morin E."/>
            <person name="Salamov A."/>
            <person name="Lipzen A."/>
            <person name="Mereny Z."/>
            <person name="Hegedus B."/>
            <person name="Baldrian P."/>
            <person name="Stursova M."/>
            <person name="Weitz H."/>
            <person name="Taylor A."/>
            <person name="Grigoriev I.V."/>
            <person name="Nagy L.G."/>
            <person name="Martin F."/>
            <person name="Kauserud H."/>
        </authorList>
    </citation>
    <scope>NUCLEOTIDE SEQUENCE</scope>
    <source>
        <strain evidence="2">CBHHK188m</strain>
    </source>
</reference>
<feature type="compositionally biased region" description="Polar residues" evidence="1">
    <location>
        <begin position="722"/>
        <end position="732"/>
    </location>
</feature>
<gene>
    <name evidence="2" type="ORF">DFH07DRAFT_777545</name>
</gene>
<evidence type="ECO:0000313" key="3">
    <source>
        <dbReference type="Proteomes" id="UP001215280"/>
    </source>
</evidence>
<dbReference type="AlphaFoldDB" id="A0AAD7N2M1"/>
<keyword evidence="3" id="KW-1185">Reference proteome</keyword>
<comment type="caution">
    <text evidence="2">The sequence shown here is derived from an EMBL/GenBank/DDBJ whole genome shotgun (WGS) entry which is preliminary data.</text>
</comment>
<feature type="region of interest" description="Disordered" evidence="1">
    <location>
        <begin position="333"/>
        <end position="384"/>
    </location>
</feature>
<organism evidence="2 3">
    <name type="scientific">Mycena maculata</name>
    <dbReference type="NCBI Taxonomy" id="230809"/>
    <lineage>
        <taxon>Eukaryota</taxon>
        <taxon>Fungi</taxon>
        <taxon>Dikarya</taxon>
        <taxon>Basidiomycota</taxon>
        <taxon>Agaricomycotina</taxon>
        <taxon>Agaricomycetes</taxon>
        <taxon>Agaricomycetidae</taxon>
        <taxon>Agaricales</taxon>
        <taxon>Marasmiineae</taxon>
        <taxon>Mycenaceae</taxon>
        <taxon>Mycena</taxon>
    </lineage>
</organism>
<feature type="region of interest" description="Disordered" evidence="1">
    <location>
        <begin position="708"/>
        <end position="732"/>
    </location>
</feature>
<sequence>MTREDAEDALDAPARRMRTGFALREEHSIGVRESLRTVRGRCAGCNATRRGGCGGRAGDALAGGAARVDVADEDDGWRSTRRWTQRLRGLRGTDRGGKGDVLLGDALHDGGGQRGKARWHRRWPIFIPSSELRRVAPSRTSRRRKCLLLPLHVSAGSPLKCAPPPPFLTHSAPPSDAPTLSSKRAALEHAPLPLPREWNPLAKQMPEMRRPIAPSHPRVGEIVLFPPVLESPEALKPSSGVHQIRRLGESEYEKSRRDGVVLAEGPARPSLEDPGRRQGRMPAEVEWGAKELSGIDAEWECKRTRGTCLKSVKVNAGNPRRWNGTCTSATGRKTRCDSGDPGRGSGSGVGVERDAARVRVHSPAPLQPIPTRSPRSRLPLKGEASPERIGHVVVLDRAARARSRVAGREGLLRRRDMPNANVAGAGGLVRAAYAYVAEVGMLMERGRGHLPPMRTRTLFEPTQIQEAGAGRGGCVGHGRGKACATRPTRDVGVPPAPSVLRQHMPCHLRPFLLLLHARAHPAPHDPLPRGRPGSRATCTPSPCPHAVSVLRVAGTGTGTVVGDAGGGCGLYNFMSTPEPVLGCEGALARGNVQRERASYHPCPRDPALTRPTKPYPTHAPPAAHAYPLPATCEYSAPRRRERGRGRAGGVAAPRAPTSALSFKLLNEWRLAELHGGGRLWAVTEKYGTCIDTGGGGADVVSVYTEHPAAQRTRATPAMPPQACSSPSPGQRV</sequence>
<proteinExistence type="predicted"/>
<evidence type="ECO:0000313" key="2">
    <source>
        <dbReference type="EMBL" id="KAJ7743054.1"/>
    </source>
</evidence>
<name>A0AAD7N2M1_9AGAR</name>
<accession>A0AAD7N2M1</accession>
<dbReference type="EMBL" id="JARJLG010000114">
    <property type="protein sequence ID" value="KAJ7743054.1"/>
    <property type="molecule type" value="Genomic_DNA"/>
</dbReference>